<feature type="region of interest" description="Disordered" evidence="1">
    <location>
        <begin position="240"/>
        <end position="290"/>
    </location>
</feature>
<feature type="compositionally biased region" description="Basic and acidic residues" evidence="1">
    <location>
        <begin position="275"/>
        <end position="287"/>
    </location>
</feature>
<comment type="caution">
    <text evidence="2">The sequence shown here is derived from an EMBL/GenBank/DDBJ whole genome shotgun (WGS) entry which is preliminary data.</text>
</comment>
<evidence type="ECO:0000313" key="3">
    <source>
        <dbReference type="Proteomes" id="UP000816034"/>
    </source>
</evidence>
<feature type="compositionally biased region" description="Low complexity" evidence="1">
    <location>
        <begin position="251"/>
        <end position="271"/>
    </location>
</feature>
<dbReference type="Proteomes" id="UP000816034">
    <property type="component" value="Unassembled WGS sequence"/>
</dbReference>
<feature type="compositionally biased region" description="Low complexity" evidence="1">
    <location>
        <begin position="89"/>
        <end position="107"/>
    </location>
</feature>
<name>A0AA88GT14_NAELO</name>
<feature type="compositionally biased region" description="Low complexity" evidence="1">
    <location>
        <begin position="400"/>
        <end position="409"/>
    </location>
</feature>
<accession>A0AA88GT14</accession>
<gene>
    <name evidence="2" type="ORF">C9374_002786</name>
</gene>
<feature type="compositionally biased region" description="Polar residues" evidence="1">
    <location>
        <begin position="323"/>
        <end position="336"/>
    </location>
</feature>
<reference evidence="2 3" key="1">
    <citation type="journal article" date="2018" name="BMC Genomics">
        <title>The genome of Naegleria lovaniensis, the basis for a comparative approach to unravel pathogenicity factors of the human pathogenic amoeba N. fowleri.</title>
        <authorList>
            <person name="Liechti N."/>
            <person name="Schurch N."/>
            <person name="Bruggmann R."/>
            <person name="Wittwer M."/>
        </authorList>
    </citation>
    <scope>NUCLEOTIDE SEQUENCE [LARGE SCALE GENOMIC DNA]</scope>
    <source>
        <strain evidence="2 3">ATCC 30569</strain>
    </source>
</reference>
<feature type="compositionally biased region" description="Polar residues" evidence="1">
    <location>
        <begin position="379"/>
        <end position="399"/>
    </location>
</feature>
<protein>
    <submittedName>
        <fullName evidence="2">Uncharacterized protein</fullName>
    </submittedName>
</protein>
<feature type="region of interest" description="Disordered" evidence="1">
    <location>
        <begin position="379"/>
        <end position="409"/>
    </location>
</feature>
<proteinExistence type="predicted"/>
<dbReference type="AlphaFoldDB" id="A0AA88GT14"/>
<organism evidence="2 3">
    <name type="scientific">Naegleria lovaniensis</name>
    <name type="common">Amoeba</name>
    <dbReference type="NCBI Taxonomy" id="51637"/>
    <lineage>
        <taxon>Eukaryota</taxon>
        <taxon>Discoba</taxon>
        <taxon>Heterolobosea</taxon>
        <taxon>Tetramitia</taxon>
        <taxon>Eutetramitia</taxon>
        <taxon>Vahlkampfiidae</taxon>
        <taxon>Naegleria</taxon>
    </lineage>
</organism>
<feature type="compositionally biased region" description="Polar residues" evidence="1">
    <location>
        <begin position="240"/>
        <end position="250"/>
    </location>
</feature>
<feature type="region of interest" description="Disordered" evidence="1">
    <location>
        <begin position="167"/>
        <end position="228"/>
    </location>
</feature>
<sequence length="965" mass="109358">MFSSPSKNSLNNRRLPISVLFHHPTSVLNHSHSTSTTSNNNNNNNNSSCSSPTSLYPTSPSSLLITSSPSSINNSHHPRSPSFTLCPTLPQNSSSSNQSLPTTNNNNNHHHHHGKRSSILSVSSSSSSTEKSNEEISVSTTSSFHGNSKHTREKTTVVVMDSVDDHAASSDPLVPSNGSISDPASHSERHDRKGRSLSKITKDLKDKQQQQLSHSTNHDSLGNLDENGSVLSKTMANHSHMVSTTHSELLNSTQNHHQEQQQQLLSTTMTEDSSEQQHPENSHEKPSLKRRMSSFLFRKSLTHEPSEVTKSFKLSTNAARKSLTGAVTASSPQLNGENAHMPKQTSSSISKSSRQSWSKSFFSSKNKVKENVHLMSNVSSAQQQGLKNSTHHPSPQPQHSRFSSGSSNSSAALTIVHSNGFGLSESPDTSSSSFDFATLDASVDNVSTGGDLTYIEPTSSNNFSKKNILTEEFANVQHQFGSIESLRATFLQFISNQTGLNSSTSKTYSNTPVRILENELLIELYFMDFMYGNSSGKLSRKLTNSSSILSHLDSFCKFLLSKFDRQSQLWRDIIEDQASHLKYPFLECMVVEAIDNEDESQPWMTHQRLGQFLKHSHEYYVKSVSDLPEDFQAGQLKKQIQMLCDMFYVELDDYFMIFQSKNYKYMKQWISEGLKHKVLPNHVIELYRKDKEYHDKMQSDFKITPEDFTVDHVIDRDWKFMKYFCNDFSSHWFLTFSQIGKVTYWNSFSDFSTDNLSLRMSKVVGYFDYPIEHVAKALANDDHLQYQFKNMKWSSYSSINESNSLHKYPSVLMSGSFDSGSLFLSRSIQLVFSTKCNFCEDELVEVQTFFKTCDVMKEKSKKDLIKIKMPLLGMRILTKLDNHRTRFVEVRFSNLGGLLNSKIVLFNPLTSKKTCLETYQGLLDAIKRSEQQGFPLPSSETNNLMRLWKEYCKHYFNMDIGEKYK</sequence>
<dbReference type="EMBL" id="PYSW02000016">
    <property type="protein sequence ID" value="KAG2386340.1"/>
    <property type="molecule type" value="Genomic_DNA"/>
</dbReference>
<feature type="compositionally biased region" description="Low complexity" evidence="1">
    <location>
        <begin position="117"/>
        <end position="130"/>
    </location>
</feature>
<feature type="region of interest" description="Disordered" evidence="1">
    <location>
        <begin position="28"/>
        <end position="153"/>
    </location>
</feature>
<keyword evidence="3" id="KW-1185">Reference proteome</keyword>
<feature type="region of interest" description="Disordered" evidence="1">
    <location>
        <begin position="323"/>
        <end position="352"/>
    </location>
</feature>
<evidence type="ECO:0000313" key="2">
    <source>
        <dbReference type="EMBL" id="KAG2386340.1"/>
    </source>
</evidence>
<evidence type="ECO:0000256" key="1">
    <source>
        <dbReference type="SAM" id="MobiDB-lite"/>
    </source>
</evidence>
<dbReference type="GeneID" id="68095241"/>
<dbReference type="RefSeq" id="XP_044550332.1">
    <property type="nucleotide sequence ID" value="XM_044692241.1"/>
</dbReference>
<feature type="compositionally biased region" description="Low complexity" evidence="1">
    <location>
        <begin position="28"/>
        <end position="75"/>
    </location>
</feature>